<dbReference type="PRINTS" id="PR00081">
    <property type="entry name" value="GDHRDH"/>
</dbReference>
<evidence type="ECO:0000313" key="4">
    <source>
        <dbReference type="EMBL" id="GER91139.1"/>
    </source>
</evidence>
<dbReference type="PANTHER" id="PTHR42879">
    <property type="entry name" value="3-OXOACYL-(ACYL-CARRIER-PROTEIN) REDUCTASE"/>
    <property type="match status" value="1"/>
</dbReference>
<protein>
    <submittedName>
        <fullName evidence="4">Oxidoreductase</fullName>
    </submittedName>
</protein>
<dbReference type="InterPro" id="IPR002347">
    <property type="entry name" value="SDR_fam"/>
</dbReference>
<dbReference type="PRINTS" id="PR00080">
    <property type="entry name" value="SDRFAMILY"/>
</dbReference>
<comment type="caution">
    <text evidence="4">The sequence shown here is derived from an EMBL/GenBank/DDBJ whole genome shotgun (WGS) entry which is preliminary data.</text>
</comment>
<gene>
    <name evidence="4" type="ORF">KDW_53010</name>
</gene>
<dbReference type="RefSeq" id="WP_151759078.1">
    <property type="nucleotide sequence ID" value="NZ_BKZW01000003.1"/>
</dbReference>
<accession>A0A5J4KYB2</accession>
<dbReference type="EMBL" id="BKZW01000003">
    <property type="protein sequence ID" value="GER91139.1"/>
    <property type="molecule type" value="Genomic_DNA"/>
</dbReference>
<organism evidence="4 5">
    <name type="scientific">Dictyobacter vulcani</name>
    <dbReference type="NCBI Taxonomy" id="2607529"/>
    <lineage>
        <taxon>Bacteria</taxon>
        <taxon>Bacillati</taxon>
        <taxon>Chloroflexota</taxon>
        <taxon>Ktedonobacteria</taxon>
        <taxon>Ktedonobacterales</taxon>
        <taxon>Dictyobacteraceae</taxon>
        <taxon>Dictyobacter</taxon>
    </lineage>
</organism>
<reference evidence="4 5" key="1">
    <citation type="submission" date="2019-10" db="EMBL/GenBank/DDBJ databases">
        <title>Dictyobacter vulcani sp. nov., within the class Ktedonobacteria, isolated from soil of volcanic Mt. Zao.</title>
        <authorList>
            <person name="Zheng Y."/>
            <person name="Wang C.M."/>
            <person name="Sakai Y."/>
            <person name="Abe K."/>
            <person name="Yokota A."/>
            <person name="Yabe S."/>
        </authorList>
    </citation>
    <scope>NUCLEOTIDE SEQUENCE [LARGE SCALE GENOMIC DNA]</scope>
    <source>
        <strain evidence="4 5">W12</strain>
    </source>
</reference>
<dbReference type="SUPFAM" id="SSF51735">
    <property type="entry name" value="NAD(P)-binding Rossmann-fold domains"/>
    <property type="match status" value="1"/>
</dbReference>
<dbReference type="Proteomes" id="UP000326912">
    <property type="component" value="Unassembled WGS sequence"/>
</dbReference>
<proteinExistence type="inferred from homology"/>
<dbReference type="InterPro" id="IPR036291">
    <property type="entry name" value="NAD(P)-bd_dom_sf"/>
</dbReference>
<dbReference type="FunFam" id="3.40.50.720:FF:000084">
    <property type="entry name" value="Short-chain dehydrogenase reductase"/>
    <property type="match status" value="1"/>
</dbReference>
<evidence type="ECO:0000256" key="3">
    <source>
        <dbReference type="RuleBase" id="RU000363"/>
    </source>
</evidence>
<evidence type="ECO:0000256" key="2">
    <source>
        <dbReference type="ARBA" id="ARBA00023002"/>
    </source>
</evidence>
<name>A0A5J4KYB2_9CHLR</name>
<dbReference type="Gene3D" id="3.40.50.720">
    <property type="entry name" value="NAD(P)-binding Rossmann-like Domain"/>
    <property type="match status" value="1"/>
</dbReference>
<dbReference type="AlphaFoldDB" id="A0A5J4KYB2"/>
<sequence length="262" mass="28755">MDLQLKDKKVLVTGSTMGIGKAIAASFAREGAQVILNGRTEKNVQKTLQDLQASIPQGKFATVVADLSTSEGCQKAITEQPDVDILINNMGIFEAVDFFDTNDEQWQKIFETNIMSGVRLCRYYLKRMMEKRWGRIIFIASESAVSPAPEMAHYSATKAMQLSISRSLAEIAKGTRVTVNTVLPGSTQTEGVTDFIQSLFPGEKPDIAERKFMQENRPTSLIERLIQPEEVATFVTFVCSPLASAVSGAALRVDGGLIRSII</sequence>
<dbReference type="CDD" id="cd05233">
    <property type="entry name" value="SDR_c"/>
    <property type="match status" value="1"/>
</dbReference>
<comment type="similarity">
    <text evidence="1 3">Belongs to the short-chain dehydrogenases/reductases (SDR) family.</text>
</comment>
<evidence type="ECO:0000313" key="5">
    <source>
        <dbReference type="Proteomes" id="UP000326912"/>
    </source>
</evidence>
<dbReference type="GO" id="GO:0016491">
    <property type="term" value="F:oxidoreductase activity"/>
    <property type="evidence" value="ECO:0007669"/>
    <property type="project" value="UniProtKB-KW"/>
</dbReference>
<keyword evidence="2" id="KW-0560">Oxidoreductase</keyword>
<keyword evidence="5" id="KW-1185">Reference proteome</keyword>
<evidence type="ECO:0000256" key="1">
    <source>
        <dbReference type="ARBA" id="ARBA00006484"/>
    </source>
</evidence>
<dbReference type="InterPro" id="IPR050259">
    <property type="entry name" value="SDR"/>
</dbReference>
<dbReference type="Pfam" id="PF00106">
    <property type="entry name" value="adh_short"/>
    <property type="match status" value="1"/>
</dbReference>